<feature type="non-terminal residue" evidence="2">
    <location>
        <position position="1"/>
    </location>
</feature>
<gene>
    <name evidence="2" type="ORF">S01H4_35188</name>
</gene>
<reference evidence="2" key="1">
    <citation type="journal article" date="2014" name="Front. Microbiol.">
        <title>High frequency of phylogenetically diverse reductive dehalogenase-homologous genes in deep subseafloor sedimentary metagenomes.</title>
        <authorList>
            <person name="Kawai M."/>
            <person name="Futagami T."/>
            <person name="Toyoda A."/>
            <person name="Takaki Y."/>
            <person name="Nishi S."/>
            <person name="Hori S."/>
            <person name="Arai W."/>
            <person name="Tsubouchi T."/>
            <person name="Morono Y."/>
            <person name="Uchiyama I."/>
            <person name="Ito T."/>
            <person name="Fujiyama A."/>
            <person name="Inagaki F."/>
            <person name="Takami H."/>
        </authorList>
    </citation>
    <scope>NUCLEOTIDE SEQUENCE</scope>
    <source>
        <strain evidence="2">Expedition CK06-06</strain>
    </source>
</reference>
<evidence type="ECO:0000313" key="2">
    <source>
        <dbReference type="EMBL" id="GAG76837.1"/>
    </source>
</evidence>
<feature type="region of interest" description="Disordered" evidence="1">
    <location>
        <begin position="82"/>
        <end position="107"/>
    </location>
</feature>
<accession>X1B6A2</accession>
<comment type="caution">
    <text evidence="2">The sequence shown here is derived from an EMBL/GenBank/DDBJ whole genome shotgun (WGS) entry which is preliminary data.</text>
</comment>
<protein>
    <submittedName>
        <fullName evidence="2">Uncharacterized protein</fullName>
    </submittedName>
</protein>
<organism evidence="2">
    <name type="scientific">marine sediment metagenome</name>
    <dbReference type="NCBI Taxonomy" id="412755"/>
    <lineage>
        <taxon>unclassified sequences</taxon>
        <taxon>metagenomes</taxon>
        <taxon>ecological metagenomes</taxon>
    </lineage>
</organism>
<name>X1B6A2_9ZZZZ</name>
<proteinExistence type="predicted"/>
<evidence type="ECO:0000256" key="1">
    <source>
        <dbReference type="SAM" id="MobiDB-lite"/>
    </source>
</evidence>
<sequence>EISNQVVEEEVNDEEEAVKKPFSMDDFFDKNPNLKPVDPRVKEGVIVRDNPSLLDPVELPTKVGKITEDTNYDATEEAINYEPGNDPDLLPKEAIPSPANVSSMFDC</sequence>
<dbReference type="EMBL" id="BART01018680">
    <property type="protein sequence ID" value="GAG76837.1"/>
    <property type="molecule type" value="Genomic_DNA"/>
</dbReference>
<dbReference type="AlphaFoldDB" id="X1B6A2"/>